<comment type="caution">
    <text evidence="10">The sequence shown here is derived from an EMBL/GenBank/DDBJ whole genome shotgun (WGS) entry which is preliminary data.</text>
</comment>
<sequence>MHVTLISACERRAVKRSRAILDSYAIRTGERSWATPITLEGLHELRGLLKASATRQTAVACYRNEGRERMRLLWVVGARDAFGPDGHFPAGHTRRKRSPPPPWLRIVGLLAHAGGLGHDLGKAGNFFADKLARAVAAPGKKGEADPVRHEWISMRLMQQWRDGKDWERAWKAIARPVPLCDPGGLEDCGVESAATALDYLVVTHHRLFGPDSGTSAPTSGRHVADASRARELAPAGVLPPDIRDLLGRVLARLARKAGQRSPAFWRGAAIFARAALILADHEVSARTLPPGTRGCGLFANTREERFNQPLCWHLRTVGARAADFAWRIATVRLPGLATETVEHILSPADGKGRFAWQNHAVAAVAGLREKSEGGLLVFNIAATGAGKTIANAKLACTVSPRPRFAIALNLRTLTLQTGDALRRDLGLGADELATVIGDRIASRLHAADESSGTAHAGTFETDGPATEYDAHGGEAILPGWMDALTRERPALRPVIGTPVLVSTIDYLINAGEPGRQGHHVSALIRMADSDLILDEIDAYEPKALVAVLRLVQVAGLMGRSVICSSATLAQPIAEAVLRAFRSGVEMRCALEERAMRFGIAIVDDRTRPNTFCSDEDFSAQYARHVRTLLDTPRAAVRKAYVQPVSARGMTAFLAAIGEAAARLHQAHAWLGPGGKRLSFGLVRVANIRTAVAAARALSAALPHARVACYHARDFRIQRHLKERRLDTLLSRKQGDLHIVRDGEIRRLLAENGSSDAPFIVVATPVEEIGRDHDFDWGVIEPSSAHSLVQAAGRINRHRLREVTAANVAILQYNARWATGKIGDAVFMRPGLESASAELRYTSADLLALLADADLDALDARLRLGGGLMARDEDRIVSARLATPMRILEGGQDDPSGWMTQAFYADYPLRNADLLETWHAEPCDGGWVFKRQARPSDDEPWVVCKPAFDVTRATNDWLCWNLDELAAACDEMRIRRDEGLEFQAPARDGHIHPAWDRSFGFYYGEPAPQATGEASARPACDF</sequence>
<evidence type="ECO:0000313" key="11">
    <source>
        <dbReference type="Proteomes" id="UP001595974"/>
    </source>
</evidence>
<comment type="similarity">
    <text evidence="2">In the central section; belongs to the CRISPR-associated helicase Cas3 family.</text>
</comment>
<evidence type="ECO:0000256" key="5">
    <source>
        <dbReference type="ARBA" id="ARBA00022801"/>
    </source>
</evidence>
<keyword evidence="5" id="KW-0378">Hydrolase</keyword>
<keyword evidence="6" id="KW-0347">Helicase</keyword>
<accession>A0ABW1APK1</accession>
<evidence type="ECO:0000256" key="4">
    <source>
        <dbReference type="ARBA" id="ARBA00022741"/>
    </source>
</evidence>
<keyword evidence="7" id="KW-0067">ATP-binding</keyword>
<dbReference type="Pfam" id="PF21384">
    <property type="entry name" value="Cas3_I-F_Cas2"/>
    <property type="match status" value="1"/>
</dbReference>
<organism evidence="10 11">
    <name type="scientific">Thauera sinica</name>
    <dbReference type="NCBI Taxonomy" id="2665146"/>
    <lineage>
        <taxon>Bacteria</taxon>
        <taxon>Pseudomonadati</taxon>
        <taxon>Pseudomonadota</taxon>
        <taxon>Betaproteobacteria</taxon>
        <taxon>Rhodocyclales</taxon>
        <taxon>Zoogloeaceae</taxon>
        <taxon>Thauera</taxon>
    </lineage>
</organism>
<dbReference type="Pfam" id="PF22590">
    <property type="entry name" value="Cas3-like_C_2"/>
    <property type="match status" value="1"/>
</dbReference>
<evidence type="ECO:0000256" key="8">
    <source>
        <dbReference type="ARBA" id="ARBA00023118"/>
    </source>
</evidence>
<reference evidence="11" key="1">
    <citation type="journal article" date="2019" name="Int. J. Syst. Evol. Microbiol.">
        <title>The Global Catalogue of Microorganisms (GCM) 10K type strain sequencing project: providing services to taxonomists for standard genome sequencing and annotation.</title>
        <authorList>
            <consortium name="The Broad Institute Genomics Platform"/>
            <consortium name="The Broad Institute Genome Sequencing Center for Infectious Disease"/>
            <person name="Wu L."/>
            <person name="Ma J."/>
        </authorList>
    </citation>
    <scope>NUCLEOTIDE SEQUENCE [LARGE SCALE GENOMIC DNA]</scope>
    <source>
        <strain evidence="11">SHR3</strain>
    </source>
</reference>
<evidence type="ECO:0000259" key="9">
    <source>
        <dbReference type="PROSITE" id="PS51643"/>
    </source>
</evidence>
<dbReference type="InterPro" id="IPR006483">
    <property type="entry name" value="CRISPR-assoc_Cas3_HD"/>
</dbReference>
<evidence type="ECO:0000256" key="7">
    <source>
        <dbReference type="ARBA" id="ARBA00022840"/>
    </source>
</evidence>
<keyword evidence="8" id="KW-0051">Antiviral defense</keyword>
<proteinExistence type="inferred from homology"/>
<dbReference type="InterPro" id="IPR054712">
    <property type="entry name" value="Cas3-like_dom"/>
</dbReference>
<dbReference type="InterPro" id="IPR048823">
    <property type="entry name" value="Cas3_I-F_Cas2"/>
</dbReference>
<evidence type="ECO:0000256" key="2">
    <source>
        <dbReference type="ARBA" id="ARBA00009046"/>
    </source>
</evidence>
<dbReference type="Proteomes" id="UP001595974">
    <property type="component" value="Unassembled WGS sequence"/>
</dbReference>
<dbReference type="InterPro" id="IPR038257">
    <property type="entry name" value="CRISPR-assoc_Cas3_HD_sf"/>
</dbReference>
<dbReference type="EMBL" id="JBHSOG010000023">
    <property type="protein sequence ID" value="MFC5769069.1"/>
    <property type="molecule type" value="Genomic_DNA"/>
</dbReference>
<dbReference type="Gene3D" id="3.40.50.300">
    <property type="entry name" value="P-loop containing nucleotide triphosphate hydrolases"/>
    <property type="match status" value="1"/>
</dbReference>
<protein>
    <recommendedName>
        <fullName evidence="9">HD Cas3-type domain-containing protein</fullName>
    </recommendedName>
</protein>
<gene>
    <name evidence="10" type="ORF">ACFPTN_06755</name>
</gene>
<dbReference type="InterPro" id="IPR027417">
    <property type="entry name" value="P-loop_NTPase"/>
</dbReference>
<feature type="domain" description="HD Cas3-type" evidence="9">
    <location>
        <begin position="99"/>
        <end position="282"/>
    </location>
</feature>
<dbReference type="Gene3D" id="1.10.3210.30">
    <property type="match status" value="1"/>
</dbReference>
<evidence type="ECO:0000313" key="10">
    <source>
        <dbReference type="EMBL" id="MFC5769069.1"/>
    </source>
</evidence>
<name>A0ABW1APK1_9RHOO</name>
<keyword evidence="11" id="KW-1185">Reference proteome</keyword>
<evidence type="ECO:0000256" key="1">
    <source>
        <dbReference type="ARBA" id="ARBA00006847"/>
    </source>
</evidence>
<dbReference type="PROSITE" id="PS51643">
    <property type="entry name" value="HD_CAS3"/>
    <property type="match status" value="1"/>
</dbReference>
<keyword evidence="4" id="KW-0547">Nucleotide-binding</keyword>
<comment type="similarity">
    <text evidence="1">In the N-terminal section; belongs to the CRISPR-associated nuclease Cas3-HD family.</text>
</comment>
<keyword evidence="3" id="KW-0479">Metal-binding</keyword>
<evidence type="ECO:0000256" key="6">
    <source>
        <dbReference type="ARBA" id="ARBA00022806"/>
    </source>
</evidence>
<dbReference type="SUPFAM" id="SSF52540">
    <property type="entry name" value="P-loop containing nucleoside triphosphate hydrolases"/>
    <property type="match status" value="1"/>
</dbReference>
<dbReference type="RefSeq" id="WP_096446321.1">
    <property type="nucleotide sequence ID" value="NZ_JBHSOG010000023.1"/>
</dbReference>
<evidence type="ECO:0000256" key="3">
    <source>
        <dbReference type="ARBA" id="ARBA00022723"/>
    </source>
</evidence>